<feature type="domain" description="NusB/RsmB/TIM44" evidence="6">
    <location>
        <begin position="196"/>
        <end position="293"/>
    </location>
</feature>
<evidence type="ECO:0000256" key="4">
    <source>
        <dbReference type="ARBA" id="ARBA00023015"/>
    </source>
</evidence>
<evidence type="ECO:0000256" key="2">
    <source>
        <dbReference type="ARBA" id="ARBA00022814"/>
    </source>
</evidence>
<keyword evidence="4" id="KW-0805">Transcription regulation</keyword>
<keyword evidence="5" id="KW-0804">Transcription</keyword>
<comment type="similarity">
    <text evidence="1">Belongs to the NusB family.</text>
</comment>
<sequence>MSVRRHFRIRSLQFLYAQHLSKMDSKKVEENMLQSIESLHHLYIFLLYLILKIGENAMKKNFCNKNYKTNFIQKIAYNSVIKILSKNKYLIEEYRSTKNSEKIWWNQQYEYIFILLQKVPESNFCKKYSIKSCSSFEEEKKFLIKYYKDFVISNTKLIEYIEDLYFFHGKEDLSLAHTMVCKTLQFINYSTPQNFKLYNIYKNNENKKFVINLYRNTIFHKEEFNRLINDISCNWDIKRIAIIDLIILQMATCEFLYFPNIPPKATMNEYIEITKIFCMEKSKIFINGILDQIFKFLYKKNRIFKIGKGLI</sequence>
<name>A0ABM7EYX5_9FLAO</name>
<dbReference type="PANTHER" id="PTHR11078">
    <property type="entry name" value="N UTILIZATION SUBSTANCE PROTEIN B-RELATED"/>
    <property type="match status" value="1"/>
</dbReference>
<organism evidence="7 8">
    <name type="scientific">Blattabacterium cuenoti BPAY</name>
    <dbReference type="NCBI Taxonomy" id="1457031"/>
    <lineage>
        <taxon>Bacteria</taxon>
        <taxon>Pseudomonadati</taxon>
        <taxon>Bacteroidota</taxon>
        <taxon>Flavobacteriia</taxon>
        <taxon>Flavobacteriales</taxon>
        <taxon>Blattabacteriaceae</taxon>
        <taxon>Blattabacterium</taxon>
    </lineage>
</organism>
<evidence type="ECO:0000256" key="5">
    <source>
        <dbReference type="ARBA" id="ARBA00023163"/>
    </source>
</evidence>
<dbReference type="RefSeq" id="WP_096378333.1">
    <property type="nucleotide sequence ID" value="NZ_AP014609.1"/>
</dbReference>
<accession>A0ABM7EYX5</accession>
<evidence type="ECO:0000256" key="3">
    <source>
        <dbReference type="ARBA" id="ARBA00022884"/>
    </source>
</evidence>
<dbReference type="Proteomes" id="UP000217805">
    <property type="component" value="Chromosome"/>
</dbReference>
<gene>
    <name evidence="7" type="primary">nusB</name>
    <name evidence="7" type="ORF">BPAY_442</name>
</gene>
<dbReference type="EMBL" id="AP014609">
    <property type="protein sequence ID" value="BAR92173.1"/>
    <property type="molecule type" value="Genomic_DNA"/>
</dbReference>
<dbReference type="PANTHER" id="PTHR11078:SF3">
    <property type="entry name" value="ANTITERMINATION NUSB DOMAIN-CONTAINING PROTEIN"/>
    <property type="match status" value="1"/>
</dbReference>
<dbReference type="SUPFAM" id="SSF48013">
    <property type="entry name" value="NusB-like"/>
    <property type="match status" value="1"/>
</dbReference>
<keyword evidence="3" id="KW-0694">RNA-binding</keyword>
<proteinExistence type="inferred from homology"/>
<reference evidence="7 8" key="1">
    <citation type="journal article" date="2015" name="Microbes Environ.">
        <title>An Efficient Strategy Developed for Next-Generation Sequencing of Endosymbiont Genomes Performed Using Crude DNA Isolated from Host Tissues: A Case Study of Blattabacterium cuenoti Inhabiting the Fat Bodies of Cockroaches.</title>
        <authorList>
            <person name="Kinjo Y."/>
            <person name="Saitoh S."/>
            <person name="Tokuda G."/>
        </authorList>
    </citation>
    <scope>NUCLEOTIDE SEQUENCE [LARGE SCALE GENOMIC DNA]</scope>
    <source>
        <strain evidence="7 8">BPAY</strain>
    </source>
</reference>
<dbReference type="InterPro" id="IPR011605">
    <property type="entry name" value="NusB_fam"/>
</dbReference>
<evidence type="ECO:0000256" key="1">
    <source>
        <dbReference type="ARBA" id="ARBA00005952"/>
    </source>
</evidence>
<evidence type="ECO:0000313" key="8">
    <source>
        <dbReference type="Proteomes" id="UP000217805"/>
    </source>
</evidence>
<protein>
    <submittedName>
        <fullName evidence="7">Transcription antitermination factor NusB</fullName>
    </submittedName>
</protein>
<evidence type="ECO:0000259" key="6">
    <source>
        <dbReference type="Pfam" id="PF01029"/>
    </source>
</evidence>
<dbReference type="InterPro" id="IPR006027">
    <property type="entry name" value="NusB_RsmB_TIM44"/>
</dbReference>
<keyword evidence="2" id="KW-0889">Transcription antitermination</keyword>
<keyword evidence="8" id="KW-1185">Reference proteome</keyword>
<evidence type="ECO:0000313" key="7">
    <source>
        <dbReference type="EMBL" id="BAR92173.1"/>
    </source>
</evidence>
<dbReference type="Gene3D" id="1.10.940.10">
    <property type="entry name" value="NusB-like"/>
    <property type="match status" value="1"/>
</dbReference>
<dbReference type="InterPro" id="IPR035926">
    <property type="entry name" value="NusB-like_sf"/>
</dbReference>
<dbReference type="Pfam" id="PF01029">
    <property type="entry name" value="NusB"/>
    <property type="match status" value="1"/>
</dbReference>